<comment type="caution">
    <text evidence="1">The sequence shown here is derived from an EMBL/GenBank/DDBJ whole genome shotgun (WGS) entry which is preliminary data.</text>
</comment>
<evidence type="ECO:0000313" key="1">
    <source>
        <dbReference type="EMBL" id="KAK3088023.1"/>
    </source>
</evidence>
<dbReference type="InterPro" id="IPR053218">
    <property type="entry name" value="Pathogen-related_defense"/>
</dbReference>
<dbReference type="PANTHER" id="PTHR31723:SF10">
    <property type="entry name" value="PATHOGEN-RELATED PROTEIN"/>
    <property type="match status" value="1"/>
</dbReference>
<keyword evidence="2" id="KW-1185">Reference proteome</keyword>
<reference evidence="1" key="1">
    <citation type="submission" date="2019-08" db="EMBL/GenBank/DDBJ databases">
        <title>The improved chromosome-level genome for the pearl oyster Pinctada fucata martensii using PacBio sequencing and Hi-C.</title>
        <authorList>
            <person name="Zheng Z."/>
        </authorList>
    </citation>
    <scope>NUCLEOTIDE SEQUENCE</scope>
    <source>
        <strain evidence="1">ZZ-2019</strain>
        <tissue evidence="1">Adductor muscle</tissue>
    </source>
</reference>
<name>A0AA88Y2H7_PINIB</name>
<dbReference type="PANTHER" id="PTHR31723">
    <property type="entry name" value="PATHOGENESIS-RELATED FAMILY PROTEIN"/>
    <property type="match status" value="1"/>
</dbReference>
<evidence type="ECO:0008006" key="3">
    <source>
        <dbReference type="Google" id="ProtNLM"/>
    </source>
</evidence>
<sequence>MDEKDIKWRNGLPNYDIVNKTFQKERTKKHSEGSLESIVENLVKTWEMESTHKERLQDWKSVTQDFAFQVNGGPKFNAKDNVDRGNYNMLLEGSPLYDVCKESNASSHEMFKKAFPEGFAWELLEVFSGPPRVSFTWRHWAKWSRDFNGVKATGETLELFGSCVVEVDSDLKIKFIHVFYDPSIMMATLTGFGCKHLGKDQSPEKETKSVKVSPVVMN</sequence>
<dbReference type="InterPro" id="IPR032710">
    <property type="entry name" value="NTF2-like_dom_sf"/>
</dbReference>
<gene>
    <name evidence="1" type="ORF">FSP39_013622</name>
</gene>
<dbReference type="SUPFAM" id="SSF54427">
    <property type="entry name" value="NTF2-like"/>
    <property type="match status" value="1"/>
</dbReference>
<protein>
    <recommendedName>
        <fullName evidence="3">Pathogen-related protein</fullName>
    </recommendedName>
</protein>
<dbReference type="EMBL" id="VSWD01000011">
    <property type="protein sequence ID" value="KAK3088023.1"/>
    <property type="molecule type" value="Genomic_DNA"/>
</dbReference>
<dbReference type="AlphaFoldDB" id="A0AA88Y2H7"/>
<accession>A0AA88Y2H7</accession>
<proteinExistence type="predicted"/>
<dbReference type="Proteomes" id="UP001186944">
    <property type="component" value="Unassembled WGS sequence"/>
</dbReference>
<organism evidence="1 2">
    <name type="scientific">Pinctada imbricata</name>
    <name type="common">Atlantic pearl-oyster</name>
    <name type="synonym">Pinctada martensii</name>
    <dbReference type="NCBI Taxonomy" id="66713"/>
    <lineage>
        <taxon>Eukaryota</taxon>
        <taxon>Metazoa</taxon>
        <taxon>Spiralia</taxon>
        <taxon>Lophotrochozoa</taxon>
        <taxon>Mollusca</taxon>
        <taxon>Bivalvia</taxon>
        <taxon>Autobranchia</taxon>
        <taxon>Pteriomorphia</taxon>
        <taxon>Pterioida</taxon>
        <taxon>Pterioidea</taxon>
        <taxon>Pteriidae</taxon>
        <taxon>Pinctada</taxon>
    </lineage>
</organism>
<evidence type="ECO:0000313" key="2">
    <source>
        <dbReference type="Proteomes" id="UP001186944"/>
    </source>
</evidence>
<dbReference type="Gene3D" id="3.10.450.50">
    <property type="match status" value="1"/>
</dbReference>